<name>A0A6G4J7K6_STAAU</name>
<evidence type="ECO:0000313" key="1">
    <source>
        <dbReference type="EMBL" id="NFZ57624.1"/>
    </source>
</evidence>
<dbReference type="EMBL" id="JAAJPC010000039">
    <property type="protein sequence ID" value="NFZ57624.1"/>
    <property type="molecule type" value="Genomic_DNA"/>
</dbReference>
<protein>
    <submittedName>
        <fullName evidence="1">Uncharacterized protein</fullName>
    </submittedName>
</protein>
<gene>
    <name evidence="1" type="ORF">G0X15_04195</name>
</gene>
<organism evidence="1">
    <name type="scientific">Staphylococcus aureus</name>
    <dbReference type="NCBI Taxonomy" id="1280"/>
    <lineage>
        <taxon>Bacteria</taxon>
        <taxon>Bacillati</taxon>
        <taxon>Bacillota</taxon>
        <taxon>Bacilli</taxon>
        <taxon>Bacillales</taxon>
        <taxon>Staphylococcaceae</taxon>
        <taxon>Staphylococcus</taxon>
    </lineage>
</organism>
<sequence>MCIRDRISRGVFDLNDFIRLKIFSSYNNIHDKILYLYRKFLDLLDLTDNTFEKIVKSNYIEC</sequence>
<accession>A0A6G4J7K6</accession>
<reference evidence="1" key="1">
    <citation type="submission" date="2020-02" db="EMBL/GenBank/DDBJ databases">
        <title>Novel Insights Into The Classification of Staphylococcal Beta-Lactamases In Relation To The Cefazolin Inoculum Effect.</title>
        <authorList>
            <person name="Carvajal L.P."/>
            <person name="Rincon S."/>
            <person name="Echeverri A."/>
            <person name="Porras J."/>
            <person name="Rios R."/>
            <person name="Ordonez K."/>
            <person name="Seas C."/>
            <person name="Gomez-Villegas S."/>
            <person name="Diaz L."/>
            <person name="Arias C.A."/>
            <person name="Reyes J."/>
        </authorList>
    </citation>
    <scope>NUCLEOTIDE SEQUENCE</scope>
    <source>
        <strain evidence="1">UCL407</strain>
    </source>
</reference>
<proteinExistence type="predicted"/>
<comment type="caution">
    <text evidence="1">The sequence shown here is derived from an EMBL/GenBank/DDBJ whole genome shotgun (WGS) entry which is preliminary data.</text>
</comment>
<dbReference type="AlphaFoldDB" id="A0A6G4J7K6"/>